<dbReference type="EMBL" id="CP071796">
    <property type="protein sequence ID" value="QTD45553.1"/>
    <property type="molecule type" value="Genomic_DNA"/>
</dbReference>
<dbReference type="AlphaFoldDB" id="A0A975CL96"/>
<name>A0A975CL96_9BURK</name>
<evidence type="ECO:0000313" key="2">
    <source>
        <dbReference type="Proteomes" id="UP000663903"/>
    </source>
</evidence>
<accession>A0A975CL96</accession>
<sequence>MDTFDILKADLDRHLSTVDANVGIAFGEELFAEFKRRDWFTLETFGLLGTSLFSIQVPAYEKTRFVFPSWDIGALEFKVGQSPSSEK</sequence>
<gene>
    <name evidence="1" type="ORF">J1M35_01080</name>
</gene>
<protein>
    <submittedName>
        <fullName evidence="1">Uncharacterized protein</fullName>
    </submittedName>
</protein>
<evidence type="ECO:0000313" key="1">
    <source>
        <dbReference type="EMBL" id="QTD45553.1"/>
    </source>
</evidence>
<dbReference type="KEGG" id="otd:J1M35_01080"/>
<dbReference type="Proteomes" id="UP000663903">
    <property type="component" value="Chromosome"/>
</dbReference>
<proteinExistence type="predicted"/>
<organism evidence="1 2">
    <name type="scientific">Ottowia testudinis</name>
    <dbReference type="NCBI Taxonomy" id="2816950"/>
    <lineage>
        <taxon>Bacteria</taxon>
        <taxon>Pseudomonadati</taxon>
        <taxon>Pseudomonadota</taxon>
        <taxon>Betaproteobacteria</taxon>
        <taxon>Burkholderiales</taxon>
        <taxon>Comamonadaceae</taxon>
        <taxon>Ottowia</taxon>
    </lineage>
</organism>
<keyword evidence="2" id="KW-1185">Reference proteome</keyword>
<reference evidence="1" key="1">
    <citation type="submission" date="2021-03" db="EMBL/GenBank/DDBJ databases">
        <title>Ottowia sp. 27C isolated from the cloaca of a Giant Asian pond turtle (Heosemys grandis).</title>
        <authorList>
            <person name="Spergser J."/>
            <person name="Busse H.-J."/>
        </authorList>
    </citation>
    <scope>NUCLEOTIDE SEQUENCE</scope>
    <source>
        <strain evidence="1">27C</strain>
    </source>
</reference>
<dbReference type="RefSeq" id="WP_208009301.1">
    <property type="nucleotide sequence ID" value="NZ_CP071796.1"/>
</dbReference>